<name>A0A7X0ED54_9PROT</name>
<keyword evidence="2" id="KW-1185">Reference proteome</keyword>
<protein>
    <submittedName>
        <fullName evidence="1">Uncharacterized protein</fullName>
    </submittedName>
</protein>
<dbReference type="AlphaFoldDB" id="A0A7X0ED54"/>
<organism evidence="1 2">
    <name type="scientific">Nitrospirillum iridis</name>
    <dbReference type="NCBI Taxonomy" id="765888"/>
    <lineage>
        <taxon>Bacteria</taxon>
        <taxon>Pseudomonadati</taxon>
        <taxon>Pseudomonadota</taxon>
        <taxon>Alphaproteobacteria</taxon>
        <taxon>Rhodospirillales</taxon>
        <taxon>Azospirillaceae</taxon>
        <taxon>Nitrospirillum</taxon>
    </lineage>
</organism>
<sequence>MKKWAKGAVGLAIVALGITGWNLVCVTLPVARVLDRDPRNAPVSVVAYHRGLVLPDSLVIDVWGARTTAGPQDMLRALLQTAATLGGRTYDTVVLAYHGRPRFTLPGFYFQQLGHDYDSGEDTTSLIRTLPQNVRAMDGSAAFETWTGGMAGVQDRQMEDVRTLSRLWWMDRHSS</sequence>
<evidence type="ECO:0000313" key="2">
    <source>
        <dbReference type="Proteomes" id="UP000539175"/>
    </source>
</evidence>
<evidence type="ECO:0000313" key="1">
    <source>
        <dbReference type="EMBL" id="MBB6251775.1"/>
    </source>
</evidence>
<dbReference type="RefSeq" id="WP_184800485.1">
    <property type="nucleotide sequence ID" value="NZ_JACIIZ010000005.1"/>
</dbReference>
<dbReference type="EMBL" id="JACIIZ010000005">
    <property type="protein sequence ID" value="MBB6251775.1"/>
    <property type="molecule type" value="Genomic_DNA"/>
</dbReference>
<comment type="caution">
    <text evidence="1">The sequence shown here is derived from an EMBL/GenBank/DDBJ whole genome shotgun (WGS) entry which is preliminary data.</text>
</comment>
<gene>
    <name evidence="1" type="ORF">FHS74_002326</name>
</gene>
<accession>A0A7X0ED54</accession>
<dbReference type="Proteomes" id="UP000539175">
    <property type="component" value="Unassembled WGS sequence"/>
</dbReference>
<reference evidence="1 2" key="1">
    <citation type="submission" date="2020-08" db="EMBL/GenBank/DDBJ databases">
        <title>Genomic Encyclopedia of Type Strains, Phase IV (KMG-IV): sequencing the most valuable type-strain genomes for metagenomic binning, comparative biology and taxonomic classification.</title>
        <authorList>
            <person name="Goeker M."/>
        </authorList>
    </citation>
    <scope>NUCLEOTIDE SEQUENCE [LARGE SCALE GENOMIC DNA]</scope>
    <source>
        <strain evidence="1 2">DSM 22198</strain>
    </source>
</reference>
<proteinExistence type="predicted"/>